<reference evidence="1 2" key="1">
    <citation type="submission" date="2020-08" db="EMBL/GenBank/DDBJ databases">
        <title>The Agave Microbiome: Exploring the role of microbial communities in plant adaptations to desert environments.</title>
        <authorList>
            <person name="Partida-Martinez L.P."/>
        </authorList>
    </citation>
    <scope>NUCLEOTIDE SEQUENCE [LARGE SCALE GENOMIC DNA]</scope>
    <source>
        <strain evidence="1 2">AS3.12</strain>
    </source>
</reference>
<sequence length="467" mass="51623">MATKTTLNAKNLEALGSQRLAELLIEISMGSAANKRKLRMELAGSHSSEEVAREVRKRLGSIARARTFISWRRVKSTKADLETQRKTIVETVAPDDPSEGFELIWQFLALGEPIFDRTDDASGALLASFHQACSDAGVIASASGIDPDILADRVLAAVQNNGHGQFDPFTPAMAPALGAEGLDRLKPLLVQWLNEPDESDRESLGLTSPIQDRHRETTVRIALQAIADATGDVDAYIAEQPEETRRIPAIAAEIARRLLSAGRADEALQALDGAEITGSPDREMEWQLARAETLETLGRTDEAQADRWRWFEQSLADIHLRAFLKRLPDFDDMEAEERAFAYARTFPDVHQALAFFLRWPALGQAAKLVINRPAELNGDLYELMTSAAEMLAPHHPLAATLILRSMIDFSLDHGKASRYKHAARQLATAQALSPHILDQGTLKSHDAYVATLKRLHANKRGFWKHVA</sequence>
<dbReference type="Proteomes" id="UP000585437">
    <property type="component" value="Unassembled WGS sequence"/>
</dbReference>
<dbReference type="EMBL" id="JACHBU010000008">
    <property type="protein sequence ID" value="MBB6510433.1"/>
    <property type="molecule type" value="Genomic_DNA"/>
</dbReference>
<keyword evidence="2" id="KW-1185">Reference proteome</keyword>
<dbReference type="RefSeq" id="WP_184655609.1">
    <property type="nucleotide sequence ID" value="NZ_JACHBU010000008.1"/>
</dbReference>
<name>A0A7X0JMR7_9HYPH</name>
<dbReference type="AlphaFoldDB" id="A0A7X0JMR7"/>
<comment type="caution">
    <text evidence="1">The sequence shown here is derived from an EMBL/GenBank/DDBJ whole genome shotgun (WGS) entry which is preliminary data.</text>
</comment>
<proteinExistence type="predicted"/>
<organism evidence="1 2">
    <name type="scientific">Rhizobium soli</name>
    <dbReference type="NCBI Taxonomy" id="424798"/>
    <lineage>
        <taxon>Bacteria</taxon>
        <taxon>Pseudomonadati</taxon>
        <taxon>Pseudomonadota</taxon>
        <taxon>Alphaproteobacteria</taxon>
        <taxon>Hyphomicrobiales</taxon>
        <taxon>Rhizobiaceae</taxon>
        <taxon>Rhizobium/Agrobacterium group</taxon>
        <taxon>Rhizobium</taxon>
    </lineage>
</organism>
<evidence type="ECO:0000313" key="1">
    <source>
        <dbReference type="EMBL" id="MBB6510433.1"/>
    </source>
</evidence>
<protein>
    <submittedName>
        <fullName evidence="1">Uncharacterized protein</fullName>
    </submittedName>
</protein>
<dbReference type="Pfam" id="PF21810">
    <property type="entry name" value="DUF6880"/>
    <property type="match status" value="1"/>
</dbReference>
<dbReference type="InterPro" id="IPR049245">
    <property type="entry name" value="DUF6880"/>
</dbReference>
<gene>
    <name evidence="1" type="ORF">F4695_003822</name>
</gene>
<evidence type="ECO:0000313" key="2">
    <source>
        <dbReference type="Proteomes" id="UP000585437"/>
    </source>
</evidence>
<accession>A0A7X0JMR7</accession>